<evidence type="ECO:0000313" key="2">
    <source>
        <dbReference type="Proteomes" id="UP001594288"/>
    </source>
</evidence>
<comment type="caution">
    <text evidence="1">The sequence shown here is derived from an EMBL/GenBank/DDBJ whole genome shotgun (WGS) entry which is preliminary data.</text>
</comment>
<dbReference type="EMBL" id="JBHPEI010000021">
    <property type="protein sequence ID" value="MFC1799681.1"/>
    <property type="molecule type" value="Genomic_DNA"/>
</dbReference>
<dbReference type="Proteomes" id="UP001594288">
    <property type="component" value="Unassembled WGS sequence"/>
</dbReference>
<reference evidence="1 2" key="1">
    <citation type="submission" date="2024-09" db="EMBL/GenBank/DDBJ databases">
        <authorList>
            <person name="D'Angelo T."/>
        </authorList>
    </citation>
    <scope>NUCLEOTIDE SEQUENCE [LARGE SCALE GENOMIC DNA]</scope>
    <source>
        <strain evidence="1">SAG AM-311-F02</strain>
    </source>
</reference>
<proteinExistence type="predicted"/>
<accession>A0ABV6YNM9</accession>
<gene>
    <name evidence="1" type="ORF">ACFL2Z_02060</name>
</gene>
<name>A0ABV6YNM9_UNCEI</name>
<evidence type="ECO:0000313" key="1">
    <source>
        <dbReference type="EMBL" id="MFC1799681.1"/>
    </source>
</evidence>
<organism evidence="1 2">
    <name type="scientific">Eiseniibacteriota bacterium</name>
    <dbReference type="NCBI Taxonomy" id="2212470"/>
    <lineage>
        <taxon>Bacteria</taxon>
        <taxon>Candidatus Eiseniibacteriota</taxon>
    </lineage>
</organism>
<keyword evidence="2" id="KW-1185">Reference proteome</keyword>
<evidence type="ECO:0008006" key="3">
    <source>
        <dbReference type="Google" id="ProtNLM"/>
    </source>
</evidence>
<protein>
    <recommendedName>
        <fullName evidence="3">STAS domain-containing protein</fullName>
    </recommendedName>
</protein>
<feature type="non-terminal residue" evidence="1">
    <location>
        <position position="66"/>
    </location>
</feature>
<sequence>MSSMRTDLDCGDSRIEASRDSTDTLLISISGGWCITTGIPPLDHIFEAIQASPAARRMAFDTSGLV</sequence>